<protein>
    <submittedName>
        <fullName evidence="1">Uncharacterized protein</fullName>
    </submittedName>
</protein>
<gene>
    <name evidence="1" type="ORF">OCU04_000675</name>
</gene>
<evidence type="ECO:0000313" key="1">
    <source>
        <dbReference type="EMBL" id="KAJ8070293.1"/>
    </source>
</evidence>
<dbReference type="AlphaFoldDB" id="A0A9X0DRH1"/>
<dbReference type="Proteomes" id="UP001152300">
    <property type="component" value="Unassembled WGS sequence"/>
</dbReference>
<dbReference type="OrthoDB" id="3553160at2759"/>
<keyword evidence="2" id="KW-1185">Reference proteome</keyword>
<accession>A0A9X0DRH1</accession>
<evidence type="ECO:0000313" key="2">
    <source>
        <dbReference type="Proteomes" id="UP001152300"/>
    </source>
</evidence>
<proteinExistence type="predicted"/>
<dbReference type="EMBL" id="JAPEIS010000001">
    <property type="protein sequence ID" value="KAJ8070293.1"/>
    <property type="molecule type" value="Genomic_DNA"/>
</dbReference>
<name>A0A9X0DRH1_9HELO</name>
<comment type="caution">
    <text evidence="1">The sequence shown here is derived from an EMBL/GenBank/DDBJ whole genome shotgun (WGS) entry which is preliminary data.</text>
</comment>
<reference evidence="1" key="1">
    <citation type="submission" date="2022-11" db="EMBL/GenBank/DDBJ databases">
        <title>Genome Resource of Sclerotinia nivalis Strain SnTB1, a Plant Pathogen Isolated from American Ginseng.</title>
        <authorList>
            <person name="Fan S."/>
        </authorList>
    </citation>
    <scope>NUCLEOTIDE SEQUENCE</scope>
    <source>
        <strain evidence="1">SnTB1</strain>
    </source>
</reference>
<sequence>MKKRRTILPWLSRVAEDQTTLPNTNKGAGTVQDDALARIACMPPKSTQSGKPISNSYIPYKFPACESLGALSDALIGLRQWDAPEVISEQEILFGEDRSAVLDFILAWRAKAYTDA</sequence>
<organism evidence="1 2">
    <name type="scientific">Sclerotinia nivalis</name>
    <dbReference type="NCBI Taxonomy" id="352851"/>
    <lineage>
        <taxon>Eukaryota</taxon>
        <taxon>Fungi</taxon>
        <taxon>Dikarya</taxon>
        <taxon>Ascomycota</taxon>
        <taxon>Pezizomycotina</taxon>
        <taxon>Leotiomycetes</taxon>
        <taxon>Helotiales</taxon>
        <taxon>Sclerotiniaceae</taxon>
        <taxon>Sclerotinia</taxon>
    </lineage>
</organism>